<comment type="caution">
    <text evidence="1">The sequence shown here is derived from an EMBL/GenBank/DDBJ whole genome shotgun (WGS) entry which is preliminary data.</text>
</comment>
<gene>
    <name evidence="1" type="ORF">FHS21_000012</name>
</gene>
<accession>A0A839U672</accession>
<dbReference type="Proteomes" id="UP000554520">
    <property type="component" value="Unassembled WGS sequence"/>
</dbReference>
<evidence type="ECO:0008006" key="3">
    <source>
        <dbReference type="Google" id="ProtNLM"/>
    </source>
</evidence>
<name>A0A839U672_9HYPH</name>
<evidence type="ECO:0000313" key="1">
    <source>
        <dbReference type="EMBL" id="MBB3143629.1"/>
    </source>
</evidence>
<evidence type="ECO:0000313" key="2">
    <source>
        <dbReference type="Proteomes" id="UP000554520"/>
    </source>
</evidence>
<dbReference type="AlphaFoldDB" id="A0A839U672"/>
<protein>
    <recommendedName>
        <fullName evidence="3">Rhamnan synthesis protein F</fullName>
    </recommendedName>
</protein>
<proteinExistence type="predicted"/>
<sequence>MIYKAVSSIAIRSLRRFVRFLYHDLRVFKAWSDRRFSARSSITEYHVGEKKNAGEVYAIYLIWQPAGFPWYVKNTLSALNDLGINVIAVVNHPLNDEQLSELRRHCAHLLIRDNAGFDMGGYRDATLFIRETLKPSRVCYLNDSVYCFREGLIDLFRKLANSAADIAAPFENHEYSYHIQSFCFSVSGRIFLSEEFKTFWQNYLPVDSRVWAIDKGEKGLSNAIVPIAERIDVFYTPDHLRPFLLDLPLDELQRLNRYFPRLVRHKEGELQKLSKSQLVTELCRLVAIRSQIHTGAFLYQRFMGCPMMKRDLYYRLQFSLDEIEENLREVRENDDHFGDILADMQKKGTGRDLSYWNMAKFAEGLL</sequence>
<dbReference type="EMBL" id="JACHXN010000001">
    <property type="protein sequence ID" value="MBB3143629.1"/>
    <property type="molecule type" value="Genomic_DNA"/>
</dbReference>
<organism evidence="1 2">
    <name type="scientific">Phyllobacterium trifolii</name>
    <dbReference type="NCBI Taxonomy" id="300193"/>
    <lineage>
        <taxon>Bacteria</taxon>
        <taxon>Pseudomonadati</taxon>
        <taxon>Pseudomonadota</taxon>
        <taxon>Alphaproteobacteria</taxon>
        <taxon>Hyphomicrobiales</taxon>
        <taxon>Phyllobacteriaceae</taxon>
        <taxon>Phyllobacterium</taxon>
    </lineage>
</organism>
<keyword evidence="2" id="KW-1185">Reference proteome</keyword>
<reference evidence="1 2" key="1">
    <citation type="submission" date="2020-08" db="EMBL/GenBank/DDBJ databases">
        <title>Genomic Encyclopedia of Type Strains, Phase III (KMG-III): the genomes of soil and plant-associated and newly described type strains.</title>
        <authorList>
            <person name="Whitman W."/>
        </authorList>
    </citation>
    <scope>NUCLEOTIDE SEQUENCE [LARGE SCALE GENOMIC DNA]</scope>
    <source>
        <strain evidence="1 2">CECT 7015</strain>
    </source>
</reference>
<dbReference type="InterPro" id="IPR007739">
    <property type="entry name" value="RgpF"/>
</dbReference>
<dbReference type="Pfam" id="PF05045">
    <property type="entry name" value="RgpF"/>
    <property type="match status" value="1"/>
</dbReference>